<reference evidence="9 10" key="1">
    <citation type="submission" date="2018-09" db="EMBL/GenBank/DDBJ databases">
        <title>Genome sequencing of strain 6GH32-13.</title>
        <authorList>
            <person name="Weon H.-Y."/>
            <person name="Heo J."/>
            <person name="Kwon S.-W."/>
        </authorList>
    </citation>
    <scope>NUCLEOTIDE SEQUENCE [LARGE SCALE GENOMIC DNA]</scope>
    <source>
        <strain evidence="9 10">5GH32-13</strain>
    </source>
</reference>
<dbReference type="InterPro" id="IPR011042">
    <property type="entry name" value="6-blade_b-propeller_TolB-like"/>
</dbReference>
<dbReference type="PANTHER" id="PTHR33546:SF1">
    <property type="entry name" value="LARGE, MULTIFUNCTIONAL SECRETED PROTEIN"/>
    <property type="match status" value="1"/>
</dbReference>
<dbReference type="GO" id="GO:0009055">
    <property type="term" value="F:electron transfer activity"/>
    <property type="evidence" value="ECO:0007669"/>
    <property type="project" value="InterPro"/>
</dbReference>
<dbReference type="SUPFAM" id="SSF46626">
    <property type="entry name" value="Cytochrome c"/>
    <property type="match status" value="2"/>
</dbReference>
<keyword evidence="1" id="KW-0813">Transport</keyword>
<feature type="domain" description="Cytochrome c" evidence="8">
    <location>
        <begin position="803"/>
        <end position="886"/>
    </location>
</feature>
<dbReference type="InterPro" id="IPR011041">
    <property type="entry name" value="Quinoprot_gluc/sorb_DH_b-prop"/>
</dbReference>
<dbReference type="RefSeq" id="WP_119054446.1">
    <property type="nucleotide sequence ID" value="NZ_CP032157.1"/>
</dbReference>
<evidence type="ECO:0000259" key="8">
    <source>
        <dbReference type="PROSITE" id="PS51007"/>
    </source>
</evidence>
<dbReference type="SUPFAM" id="SSF48371">
    <property type="entry name" value="ARM repeat"/>
    <property type="match status" value="1"/>
</dbReference>
<evidence type="ECO:0000256" key="3">
    <source>
        <dbReference type="ARBA" id="ARBA00022723"/>
    </source>
</evidence>
<dbReference type="EMBL" id="CP032157">
    <property type="protein sequence ID" value="AXY78574.1"/>
    <property type="molecule type" value="Genomic_DNA"/>
</dbReference>
<dbReference type="OrthoDB" id="9811395at2"/>
<dbReference type="AlphaFoldDB" id="A0A3B7MVS1"/>
<dbReference type="Pfam" id="PF23500">
    <property type="entry name" value="DUF7133"/>
    <property type="match status" value="1"/>
</dbReference>
<dbReference type="SUPFAM" id="SSF50952">
    <property type="entry name" value="Soluble quinoprotein glucose dehydrogenase"/>
    <property type="match status" value="1"/>
</dbReference>
<dbReference type="Gene3D" id="1.10.760.10">
    <property type="entry name" value="Cytochrome c-like domain"/>
    <property type="match status" value="2"/>
</dbReference>
<dbReference type="Pfam" id="PF13442">
    <property type="entry name" value="Cytochrome_CBB3"/>
    <property type="match status" value="1"/>
</dbReference>
<evidence type="ECO:0000313" key="10">
    <source>
        <dbReference type="Proteomes" id="UP000263900"/>
    </source>
</evidence>
<protein>
    <submittedName>
        <fullName evidence="9">Cytochrome C</fullName>
    </submittedName>
</protein>
<keyword evidence="10" id="KW-1185">Reference proteome</keyword>
<accession>A0A3B7MVS1</accession>
<evidence type="ECO:0000313" key="9">
    <source>
        <dbReference type="EMBL" id="AXY78574.1"/>
    </source>
</evidence>
<evidence type="ECO:0000256" key="5">
    <source>
        <dbReference type="ARBA" id="ARBA00023004"/>
    </source>
</evidence>
<name>A0A3B7MVS1_9BACT</name>
<dbReference type="GO" id="GO:0005506">
    <property type="term" value="F:iron ion binding"/>
    <property type="evidence" value="ECO:0007669"/>
    <property type="project" value="InterPro"/>
</dbReference>
<feature type="binding site" description="covalent" evidence="6">
    <location>
        <position position="864"/>
    </location>
    <ligand>
        <name>heme c</name>
        <dbReference type="ChEBI" id="CHEBI:61717"/>
    </ligand>
</feature>
<dbReference type="InterPro" id="IPR002324">
    <property type="entry name" value="Cyt_c_ID"/>
</dbReference>
<dbReference type="InterPro" id="IPR055557">
    <property type="entry name" value="DUF7133"/>
</dbReference>
<comment type="PTM">
    <text evidence="6">Binds 1 heme c group covalently per subunit.</text>
</comment>
<feature type="signal peptide" evidence="7">
    <location>
        <begin position="1"/>
        <end position="26"/>
    </location>
</feature>
<feature type="binding site" description="covalent" evidence="6">
    <location>
        <position position="817"/>
    </location>
    <ligand>
        <name>heme c</name>
        <dbReference type="ChEBI" id="CHEBI:61717"/>
    </ligand>
</feature>
<dbReference type="InterPro" id="IPR036909">
    <property type="entry name" value="Cyt_c-like_dom_sf"/>
</dbReference>
<dbReference type="KEGG" id="pseg:D3H65_08980"/>
<evidence type="ECO:0000256" key="2">
    <source>
        <dbReference type="ARBA" id="ARBA00022617"/>
    </source>
</evidence>
<feature type="domain" description="Cytochrome c" evidence="8">
    <location>
        <begin position="620"/>
        <end position="713"/>
    </location>
</feature>
<dbReference type="Gene3D" id="1.25.10.10">
    <property type="entry name" value="Leucine-rich Repeat Variant"/>
    <property type="match status" value="1"/>
</dbReference>
<keyword evidence="5 6" id="KW-0408">Iron</keyword>
<feature type="binding site" description="covalent" evidence="6">
    <location>
        <position position="821"/>
    </location>
    <ligand>
        <name>heme c</name>
        <dbReference type="ChEBI" id="CHEBI:61717"/>
    </ligand>
</feature>
<dbReference type="GO" id="GO:0020037">
    <property type="term" value="F:heme binding"/>
    <property type="evidence" value="ECO:0007669"/>
    <property type="project" value="InterPro"/>
</dbReference>
<dbReference type="PANTHER" id="PTHR33546">
    <property type="entry name" value="LARGE, MULTIFUNCTIONAL SECRETED PROTEIN-RELATED"/>
    <property type="match status" value="1"/>
</dbReference>
<evidence type="ECO:0000256" key="6">
    <source>
        <dbReference type="PIRSR" id="PIRSR602324-1"/>
    </source>
</evidence>
<keyword evidence="2 6" id="KW-0349">Heme</keyword>
<dbReference type="Gene3D" id="2.120.10.30">
    <property type="entry name" value="TolB, C-terminal domain"/>
    <property type="match status" value="1"/>
</dbReference>
<organism evidence="9 10">
    <name type="scientific">Paraflavitalea soli</name>
    <dbReference type="NCBI Taxonomy" id="2315862"/>
    <lineage>
        <taxon>Bacteria</taxon>
        <taxon>Pseudomonadati</taxon>
        <taxon>Bacteroidota</taxon>
        <taxon>Chitinophagia</taxon>
        <taxon>Chitinophagales</taxon>
        <taxon>Chitinophagaceae</taxon>
        <taxon>Paraflavitalea</taxon>
    </lineage>
</organism>
<evidence type="ECO:0000256" key="1">
    <source>
        <dbReference type="ARBA" id="ARBA00022448"/>
    </source>
</evidence>
<proteinExistence type="predicted"/>
<dbReference type="InterPro" id="IPR016024">
    <property type="entry name" value="ARM-type_fold"/>
</dbReference>
<sequence length="889" mass="98594">MKKAYVISGLLLASVMIYNCSVSKHAKQTQATNPYPARIFDSMPSFDYLDPAAALKTFNLPPGYHLELVASEPMIKEPVAIAWDGNAKMYVAEMLTYMLDADAKGEQVNVSRISLLEDTNNDGKMDKSTIFIDSLLLPRMILCVNHELLVNETNTITINAYKDTDGDGKADQKRTVFQKQDYRLLDANMEHQRSGLDWNLDNYIYLTYDPVRFRYRNGMLEADSLYSGPGGQWGVTHDNYGRLFLTSAGGESPLVRVQINPSYGALDMPDQVSNEFQQVWPIIATPDVQGGLMRLRADSTLNHFTGACGQSIYRGNTLPQDLSGDYIICEPVARLIRRAKVINLKGKIIVQNAYYRQEFIASTDLNFRPVNSYTGPDGNLYIVDMHRGIIQQGNWTRPGSFLRKKIDAMGMAKNTGHGRIYRLVYDGYTQSEKPHMLDEPATKLVTYLDHKNGWWRDNAQKQIVLLGDRSVVPILKQIIQGEQATLAAKPSHLARLHALWTLDGLDAMDRAILYTALKDEHPQIRKAAVILSEPYLKKEDDEVIAKLAGLKNDPSYDVRLQLFLSTYSNKLAKSAPLAAELLAANTSNEMFPATQKAMDRNIDIRSYGNRLGNLPENERKSIIAGSGIFNSLCVTCHGAGGKGLAVAGSNSLAAPVLTDSKRMNADKAILAKIILHGLQGPIEGKEYPSVMPALGANSDEWVASVVNYIRYEFGNAGRRFRRPGDTLSPFISIPEVTMVRNQYAARTALWTLEELETGNPAAAVTRPVADTLSNKIVAVPPKKISTAAAKKPVAKTTSLVKKTDYAAVEPLLQKYTCLACHQAVNKLIGPPYREVAAKKYTVAQIIQLIQKPNPANWPGYETKMPPMAHVPVSDLTQIAQWIKSLEKAK</sequence>
<dbReference type="PROSITE" id="PS51007">
    <property type="entry name" value="CYTC"/>
    <property type="match status" value="2"/>
</dbReference>
<keyword evidence="7" id="KW-0732">Signal</keyword>
<feature type="chain" id="PRO_5017537815" evidence="7">
    <location>
        <begin position="27"/>
        <end position="889"/>
    </location>
</feature>
<keyword evidence="4" id="KW-0249">Electron transport</keyword>
<evidence type="ECO:0000256" key="4">
    <source>
        <dbReference type="ARBA" id="ARBA00022982"/>
    </source>
</evidence>
<dbReference type="Proteomes" id="UP000263900">
    <property type="component" value="Chromosome"/>
</dbReference>
<dbReference type="InterPro" id="IPR009056">
    <property type="entry name" value="Cyt_c-like_dom"/>
</dbReference>
<keyword evidence="3 6" id="KW-0479">Metal-binding</keyword>
<evidence type="ECO:0000256" key="7">
    <source>
        <dbReference type="SAM" id="SignalP"/>
    </source>
</evidence>
<gene>
    <name evidence="9" type="ORF">D3H65_08980</name>
</gene>
<dbReference type="InterPro" id="IPR011989">
    <property type="entry name" value="ARM-like"/>
</dbReference>
<dbReference type="PRINTS" id="PR00606">
    <property type="entry name" value="CYTCHROMECID"/>
</dbReference>